<gene>
    <name evidence="2" type="ORF">APHMUC_0696</name>
</gene>
<reference evidence="2 3" key="1">
    <citation type="submission" date="2015-02" db="EMBL/GenBank/DDBJ databases">
        <title>Genome Sequencing of Rickettsiales.</title>
        <authorList>
            <person name="Daugherty S.C."/>
            <person name="Su Q."/>
            <person name="Abolude K."/>
            <person name="Beier-Sexton M."/>
            <person name="Carlyon J.A."/>
            <person name="Carter R."/>
            <person name="Day N.P."/>
            <person name="Dumler S.J."/>
            <person name="Dyachenko V."/>
            <person name="Godinez A."/>
            <person name="Kurtti T.J."/>
            <person name="Lichay M."/>
            <person name="Mullins K.E."/>
            <person name="Ott S."/>
            <person name="Pappas-Brown V."/>
            <person name="Paris D.H."/>
            <person name="Patel P."/>
            <person name="Richards A.L."/>
            <person name="Sadzewicz L."/>
            <person name="Sears K."/>
            <person name="Seidman D."/>
            <person name="Sengamalay N."/>
            <person name="Stenos J."/>
            <person name="Tallon L.J."/>
            <person name="Vincent G."/>
            <person name="Fraser C.M."/>
            <person name="Munderloh U."/>
            <person name="Dunning-Hotopp J.C."/>
        </authorList>
    </citation>
    <scope>NUCLEOTIDE SEQUENCE [LARGE SCALE GENOMIC DNA]</scope>
    <source>
        <strain evidence="2 3">ApMUC09</strain>
    </source>
</reference>
<feature type="transmembrane region" description="Helical" evidence="1">
    <location>
        <begin position="6"/>
        <end position="24"/>
    </location>
</feature>
<evidence type="ECO:0000313" key="2">
    <source>
        <dbReference type="EMBL" id="KJV63813.1"/>
    </source>
</evidence>
<dbReference type="Proteomes" id="UP000033441">
    <property type="component" value="Unassembled WGS sequence"/>
</dbReference>
<dbReference type="Gene3D" id="3.30.450.20">
    <property type="entry name" value="PAS domain"/>
    <property type="match status" value="1"/>
</dbReference>
<dbReference type="EMBL" id="LANV01000001">
    <property type="protein sequence ID" value="KJV63813.1"/>
    <property type="molecule type" value="Genomic_DNA"/>
</dbReference>
<proteinExistence type="predicted"/>
<protein>
    <submittedName>
        <fullName evidence="2">Uncharacterized protein</fullName>
    </submittedName>
</protein>
<accession>A0A0F3N6V0</accession>
<comment type="caution">
    <text evidence="2">The sequence shown here is derived from an EMBL/GenBank/DDBJ whole genome shotgun (WGS) entry which is preliminary data.</text>
</comment>
<dbReference type="PATRIC" id="fig|1359152.3.peg.737"/>
<dbReference type="AlphaFoldDB" id="A0A0F3N6V0"/>
<keyword evidence="1" id="KW-0812">Transmembrane</keyword>
<feature type="transmembrane region" description="Helical" evidence="1">
    <location>
        <begin position="36"/>
        <end position="52"/>
    </location>
</feature>
<keyword evidence="1" id="KW-0472">Membrane</keyword>
<organism evidence="2 3">
    <name type="scientific">Anaplasma phagocytophilum str. ApMUC09</name>
    <dbReference type="NCBI Taxonomy" id="1359152"/>
    <lineage>
        <taxon>Bacteria</taxon>
        <taxon>Pseudomonadati</taxon>
        <taxon>Pseudomonadota</taxon>
        <taxon>Alphaproteobacteria</taxon>
        <taxon>Rickettsiales</taxon>
        <taxon>Anaplasmataceae</taxon>
        <taxon>Anaplasma</taxon>
        <taxon>phagocytophilum group</taxon>
    </lineage>
</organism>
<keyword evidence="1" id="KW-1133">Transmembrane helix</keyword>
<evidence type="ECO:0000313" key="3">
    <source>
        <dbReference type="Proteomes" id="UP000033441"/>
    </source>
</evidence>
<evidence type="ECO:0000256" key="1">
    <source>
        <dbReference type="SAM" id="Phobius"/>
    </source>
</evidence>
<dbReference type="InterPro" id="IPR035965">
    <property type="entry name" value="PAS-like_dom_sf"/>
</dbReference>
<dbReference type="SUPFAM" id="SSF55785">
    <property type="entry name" value="PYP-like sensor domain (PAS domain)"/>
    <property type="match status" value="1"/>
</dbReference>
<sequence length="390" mass="45426">MFTYIAPYILVFVLAVFAIFSFYASLSMNDLKHNNNLLASLILSLGDGFYLWDEKKRVERFSPNLHILLNSVFCSFNELANFFEESDQLRKNFSEARRINKSFAIDLKGRDSEIYCFCHGQSIVDDQDRIVGVLLWIQNVTGGRSLISNLKKENARLSRSLADYSDMVNALPYPIWKRSPSSDMEIHNPFYVKLMKDNKNGDIFTRQHAPTTHRDSENTALKEKIFMIVDNERRLYSLTEISTERGDFIGYGQDITQSWQLMEEIKGYTQMQKNILRSLPCAAAIYGSDGRLLFFNGHFSKFWQLEHLRTDKGATYSDIIRKIYESRKFIDDKAFELLKKQQYELFGKLSEPYHDTLTLKSGVLEISVVPNHRQELLFLYSHNQLKQSKN</sequence>
<name>A0A0F3N6V0_ANAPH</name>